<sequence length="175" mass="18993">MQTACPRAAFGSDFVTGFVHIGFKFYAVKNEEFRLWAEIGGVADTGRFQVSFGTACDRAGVAVIALAVGRIDNVAGKDNGGIVVERIDEGCRRIGTQLHIGSLNTFPTANGRTVKRLTVFKPFFGIVEDDAGGDGKVVLLAFGIGKAQIYEAGFAFFNQFYSVFDGHLQLLREWV</sequence>
<dbReference type="AlphaFoldDB" id="C0EM35"/>
<comment type="caution">
    <text evidence="1">The sequence shown here is derived from an EMBL/GenBank/DDBJ whole genome shotgun (WGS) entry which is preliminary data.</text>
</comment>
<accession>C0EM35</accession>
<evidence type="ECO:0000313" key="2">
    <source>
        <dbReference type="Proteomes" id="UP000004457"/>
    </source>
</evidence>
<name>C0EM35_NEIFL</name>
<organism evidence="1 2">
    <name type="scientific">Neisseria flavescens NRL30031/H210</name>
    <dbReference type="NCBI Taxonomy" id="546264"/>
    <lineage>
        <taxon>Bacteria</taxon>
        <taxon>Pseudomonadati</taxon>
        <taxon>Pseudomonadota</taxon>
        <taxon>Betaproteobacteria</taxon>
        <taxon>Neisseriales</taxon>
        <taxon>Neisseriaceae</taxon>
        <taxon>Neisseria</taxon>
    </lineage>
</organism>
<protein>
    <submittedName>
        <fullName evidence="1">Uncharacterized protein</fullName>
    </submittedName>
</protein>
<dbReference type="EMBL" id="ACEN01000025">
    <property type="protein sequence ID" value="EEG33898.1"/>
    <property type="molecule type" value="Genomic_DNA"/>
</dbReference>
<dbReference type="eggNOG" id="ENOG502ZAAY">
    <property type="taxonomic scope" value="Bacteria"/>
</dbReference>
<proteinExistence type="predicted"/>
<evidence type="ECO:0000313" key="1">
    <source>
        <dbReference type="EMBL" id="EEG33898.1"/>
    </source>
</evidence>
<gene>
    <name evidence="1" type="ORF">NEIFLAOT_00999</name>
</gene>
<keyword evidence="2" id="KW-1185">Reference proteome</keyword>
<reference evidence="1 2" key="1">
    <citation type="submission" date="2009-01" db="EMBL/GenBank/DDBJ databases">
        <authorList>
            <person name="Fulton L."/>
            <person name="Clifton S."/>
            <person name="Chinwalla A.T."/>
            <person name="Mitreva M."/>
            <person name="Sodergren E."/>
            <person name="Weinstock G."/>
            <person name="Clifton S."/>
            <person name="Dooling D.J."/>
            <person name="Fulton B."/>
            <person name="Minx P."/>
            <person name="Pepin K.H."/>
            <person name="Johnson M."/>
            <person name="Bhonagiri V."/>
            <person name="Nash W.E."/>
            <person name="Mardis E.R."/>
            <person name="Wilson R.K."/>
        </authorList>
    </citation>
    <scope>NUCLEOTIDE SEQUENCE [LARGE SCALE GENOMIC DNA]</scope>
    <source>
        <strain evidence="1 2">NRL30031/H210</strain>
    </source>
</reference>
<dbReference type="Proteomes" id="UP000004457">
    <property type="component" value="Unassembled WGS sequence"/>
</dbReference>